<dbReference type="PANTHER" id="PTHR33730">
    <property type="entry name" value="OS05G0542732 PROTEIN-RELATED"/>
    <property type="match status" value="1"/>
</dbReference>
<dbReference type="PANTHER" id="PTHR33730:SF4">
    <property type="entry name" value="OS05G0542732 PROTEIN"/>
    <property type="match status" value="1"/>
</dbReference>
<evidence type="ECO:0000256" key="1">
    <source>
        <dbReference type="SAM" id="MobiDB-lite"/>
    </source>
</evidence>
<proteinExistence type="predicted"/>
<organism evidence="2 3">
    <name type="scientific">Chenopodium quinoa</name>
    <name type="common">Quinoa</name>
    <dbReference type="NCBI Taxonomy" id="63459"/>
    <lineage>
        <taxon>Eukaryota</taxon>
        <taxon>Viridiplantae</taxon>
        <taxon>Streptophyta</taxon>
        <taxon>Embryophyta</taxon>
        <taxon>Tracheophyta</taxon>
        <taxon>Spermatophyta</taxon>
        <taxon>Magnoliopsida</taxon>
        <taxon>eudicotyledons</taxon>
        <taxon>Gunneridae</taxon>
        <taxon>Pentapetalae</taxon>
        <taxon>Caryophyllales</taxon>
        <taxon>Chenopodiaceae</taxon>
        <taxon>Chenopodioideae</taxon>
        <taxon>Atripliceae</taxon>
        <taxon>Chenopodium</taxon>
    </lineage>
</organism>
<dbReference type="AlphaFoldDB" id="A0A803MQD0"/>
<dbReference type="OMA" id="DKHQSAS"/>
<feature type="region of interest" description="Disordered" evidence="1">
    <location>
        <begin position="31"/>
        <end position="81"/>
    </location>
</feature>
<dbReference type="InterPro" id="IPR031421">
    <property type="entry name" value="DUF4666"/>
</dbReference>
<feature type="compositionally biased region" description="Basic and acidic residues" evidence="1">
    <location>
        <begin position="44"/>
        <end position="63"/>
    </location>
</feature>
<evidence type="ECO:0008006" key="4">
    <source>
        <dbReference type="Google" id="ProtNLM"/>
    </source>
</evidence>
<reference evidence="2" key="2">
    <citation type="submission" date="2021-03" db="UniProtKB">
        <authorList>
            <consortium name="EnsemblPlants"/>
        </authorList>
    </citation>
    <scope>IDENTIFICATION</scope>
</reference>
<dbReference type="EnsemblPlants" id="AUR62033481-RA">
    <property type="protein sequence ID" value="AUR62033481-RA:cds"/>
    <property type="gene ID" value="AUR62033481"/>
</dbReference>
<dbReference type="Proteomes" id="UP000596660">
    <property type="component" value="Unplaced"/>
</dbReference>
<evidence type="ECO:0000313" key="2">
    <source>
        <dbReference type="EnsemblPlants" id="AUR62033481-RA:cds"/>
    </source>
</evidence>
<name>A0A803MQD0_CHEQI</name>
<reference evidence="2" key="1">
    <citation type="journal article" date="2017" name="Nature">
        <title>The genome of Chenopodium quinoa.</title>
        <authorList>
            <person name="Jarvis D.E."/>
            <person name="Ho Y.S."/>
            <person name="Lightfoot D.J."/>
            <person name="Schmoeckel S.M."/>
            <person name="Li B."/>
            <person name="Borm T.J.A."/>
            <person name="Ohyanagi H."/>
            <person name="Mineta K."/>
            <person name="Michell C.T."/>
            <person name="Saber N."/>
            <person name="Kharbatia N.M."/>
            <person name="Rupper R.R."/>
            <person name="Sharp A.R."/>
            <person name="Dally N."/>
            <person name="Boughton B.A."/>
            <person name="Woo Y.H."/>
            <person name="Gao G."/>
            <person name="Schijlen E.G.W.M."/>
            <person name="Guo X."/>
            <person name="Momin A.A."/>
            <person name="Negrao S."/>
            <person name="Al-Babili S."/>
            <person name="Gehring C."/>
            <person name="Roessner U."/>
            <person name="Jung C."/>
            <person name="Murphy K."/>
            <person name="Arold S.T."/>
            <person name="Gojobori T."/>
            <person name="van der Linden C.G."/>
            <person name="van Loo E.N."/>
            <person name="Jellen E.N."/>
            <person name="Maughan P.J."/>
            <person name="Tester M."/>
        </authorList>
    </citation>
    <scope>NUCLEOTIDE SEQUENCE [LARGE SCALE GENOMIC DNA]</scope>
    <source>
        <strain evidence="2">cv. PI 614886</strain>
    </source>
</reference>
<keyword evidence="3" id="KW-1185">Reference proteome</keyword>
<dbReference type="Pfam" id="PF15697">
    <property type="entry name" value="DUF4666"/>
    <property type="match status" value="1"/>
</dbReference>
<evidence type="ECO:0000313" key="3">
    <source>
        <dbReference type="Proteomes" id="UP000596660"/>
    </source>
</evidence>
<protein>
    <recommendedName>
        <fullName evidence="4">MAPK kinase substrate protein</fullName>
    </recommendedName>
</protein>
<sequence>MEGLQRSAISFRRQGSSGLVWDDKLVQAELAKEKSDGGDGISVDQKDDDQKPDFRRSKSDGGNRRAYRTVKVEQAEDPPSPRLSACGFCSVFVFYCSFLPL</sequence>
<dbReference type="Gramene" id="AUR62033481-RA">
    <property type="protein sequence ID" value="AUR62033481-RA:cds"/>
    <property type="gene ID" value="AUR62033481"/>
</dbReference>
<accession>A0A803MQD0</accession>